<dbReference type="Gene3D" id="3.90.180.10">
    <property type="entry name" value="Medium-chain alcohol dehydrogenases, catalytic domain"/>
    <property type="match status" value="1"/>
</dbReference>
<name>A0ABP8UAW8_9ACTN</name>
<dbReference type="SUPFAM" id="SSF51735">
    <property type="entry name" value="NAD(P)-binding Rossmann-fold domains"/>
    <property type="match status" value="1"/>
</dbReference>
<evidence type="ECO:0000313" key="2">
    <source>
        <dbReference type="EMBL" id="GAA4627893.1"/>
    </source>
</evidence>
<accession>A0ABP8UAW8</accession>
<dbReference type="SUPFAM" id="SSF50129">
    <property type="entry name" value="GroES-like"/>
    <property type="match status" value="1"/>
</dbReference>
<reference evidence="3" key="1">
    <citation type="journal article" date="2019" name="Int. J. Syst. Evol. Microbiol.">
        <title>The Global Catalogue of Microorganisms (GCM) 10K type strain sequencing project: providing services to taxonomists for standard genome sequencing and annotation.</title>
        <authorList>
            <consortium name="The Broad Institute Genomics Platform"/>
            <consortium name="The Broad Institute Genome Sequencing Center for Infectious Disease"/>
            <person name="Wu L."/>
            <person name="Ma J."/>
        </authorList>
    </citation>
    <scope>NUCLEOTIDE SEQUENCE [LARGE SCALE GENOMIC DNA]</scope>
    <source>
        <strain evidence="3">JCM 17939</strain>
    </source>
</reference>
<dbReference type="InterPro" id="IPR050700">
    <property type="entry name" value="YIM1/Zinc_Alcohol_DH_Fams"/>
</dbReference>
<dbReference type="InterPro" id="IPR011032">
    <property type="entry name" value="GroES-like_sf"/>
</dbReference>
<dbReference type="CDD" id="cd05289">
    <property type="entry name" value="MDR_like_2"/>
    <property type="match status" value="1"/>
</dbReference>
<dbReference type="Pfam" id="PF13602">
    <property type="entry name" value="ADH_zinc_N_2"/>
    <property type="match status" value="1"/>
</dbReference>
<dbReference type="EMBL" id="BAABHK010000005">
    <property type="protein sequence ID" value="GAA4627893.1"/>
    <property type="molecule type" value="Genomic_DNA"/>
</dbReference>
<dbReference type="SMART" id="SM00829">
    <property type="entry name" value="PKS_ER"/>
    <property type="match status" value="1"/>
</dbReference>
<sequence length="315" mass="31562">MPLAYGFVDYGGPDVQRFLDISVPEPEAGEVLVAVEAAGVNPVDWKVRAGMQRAFLPLRLPAVLGREVAGTVVRTGPGISGLAAGDRVFGSTVGGSGGYAEFALVPAERAARLPDGVSVTDAAALPIAAGTAHDGLADLRLAAGETLLILGVGGGVGTVAAQLAVMSGVAVVGTASEAKRAFAESLGAAPVAYDRGDVAGRLKDLLPAGADAVLDLVGGDALHGVAGVITARTRVLTVADEETRGHFGAHPLTRVGDTATLSALAELVAAGRLKPYVHRVFPFAEAGDALALVESGHASGKVVIDTTGGVTDGRR</sequence>
<evidence type="ECO:0000313" key="3">
    <source>
        <dbReference type="Proteomes" id="UP001501442"/>
    </source>
</evidence>
<evidence type="ECO:0000259" key="1">
    <source>
        <dbReference type="SMART" id="SM00829"/>
    </source>
</evidence>
<dbReference type="Gene3D" id="3.40.50.720">
    <property type="entry name" value="NAD(P)-binding Rossmann-like Domain"/>
    <property type="match status" value="1"/>
</dbReference>
<dbReference type="PANTHER" id="PTHR11695:SF294">
    <property type="entry name" value="RETICULON-4-INTERACTING PROTEIN 1, MITOCHONDRIAL"/>
    <property type="match status" value="1"/>
</dbReference>
<dbReference type="RefSeq" id="WP_345432608.1">
    <property type="nucleotide sequence ID" value="NZ_BAABHK010000005.1"/>
</dbReference>
<dbReference type="InterPro" id="IPR036291">
    <property type="entry name" value="NAD(P)-bd_dom_sf"/>
</dbReference>
<gene>
    <name evidence="2" type="ORF">GCM10023196_042010</name>
</gene>
<protein>
    <submittedName>
        <fullName evidence="2">NADP-dependent oxidoreductase</fullName>
    </submittedName>
</protein>
<dbReference type="PANTHER" id="PTHR11695">
    <property type="entry name" value="ALCOHOL DEHYDROGENASE RELATED"/>
    <property type="match status" value="1"/>
</dbReference>
<dbReference type="Proteomes" id="UP001501442">
    <property type="component" value="Unassembled WGS sequence"/>
</dbReference>
<dbReference type="Pfam" id="PF08240">
    <property type="entry name" value="ADH_N"/>
    <property type="match status" value="1"/>
</dbReference>
<comment type="caution">
    <text evidence="2">The sequence shown here is derived from an EMBL/GenBank/DDBJ whole genome shotgun (WGS) entry which is preliminary data.</text>
</comment>
<keyword evidence="3" id="KW-1185">Reference proteome</keyword>
<proteinExistence type="predicted"/>
<dbReference type="InterPro" id="IPR020843">
    <property type="entry name" value="ER"/>
</dbReference>
<dbReference type="InterPro" id="IPR013154">
    <property type="entry name" value="ADH-like_N"/>
</dbReference>
<feature type="domain" description="Enoyl reductase (ER)" evidence="1">
    <location>
        <begin position="11"/>
        <end position="304"/>
    </location>
</feature>
<organism evidence="2 3">
    <name type="scientific">Actinoallomurus vinaceus</name>
    <dbReference type="NCBI Taxonomy" id="1080074"/>
    <lineage>
        <taxon>Bacteria</taxon>
        <taxon>Bacillati</taxon>
        <taxon>Actinomycetota</taxon>
        <taxon>Actinomycetes</taxon>
        <taxon>Streptosporangiales</taxon>
        <taxon>Thermomonosporaceae</taxon>
        <taxon>Actinoallomurus</taxon>
    </lineage>
</organism>